<organism evidence="1 2">
    <name type="scientific">Staurois parvus</name>
    <dbReference type="NCBI Taxonomy" id="386267"/>
    <lineage>
        <taxon>Eukaryota</taxon>
        <taxon>Metazoa</taxon>
        <taxon>Chordata</taxon>
        <taxon>Craniata</taxon>
        <taxon>Vertebrata</taxon>
        <taxon>Euteleostomi</taxon>
        <taxon>Amphibia</taxon>
        <taxon>Batrachia</taxon>
        <taxon>Anura</taxon>
        <taxon>Neobatrachia</taxon>
        <taxon>Ranoidea</taxon>
        <taxon>Ranidae</taxon>
        <taxon>Staurois</taxon>
    </lineage>
</organism>
<proteinExistence type="predicted"/>
<comment type="caution">
    <text evidence="1">The sequence shown here is derived from an EMBL/GenBank/DDBJ whole genome shotgun (WGS) entry which is preliminary data.</text>
</comment>
<dbReference type="EMBL" id="CATNWA010021866">
    <property type="protein sequence ID" value="CAI9624257.1"/>
    <property type="molecule type" value="Genomic_DNA"/>
</dbReference>
<evidence type="ECO:0000313" key="2">
    <source>
        <dbReference type="Proteomes" id="UP001162483"/>
    </source>
</evidence>
<dbReference type="Proteomes" id="UP001162483">
    <property type="component" value="Unassembled WGS sequence"/>
</dbReference>
<evidence type="ECO:0000313" key="1">
    <source>
        <dbReference type="EMBL" id="CAI9624257.1"/>
    </source>
</evidence>
<feature type="non-terminal residue" evidence="1">
    <location>
        <position position="1"/>
    </location>
</feature>
<accession>A0ABN9HU18</accession>
<sequence length="73" mass="8498">LHLAQCSQASTVLQATAKSRHVHRNWSLQRTRLHCSRVQWRCALHHCIRRSTTSWLTYCCSQLLPLCHNTTNS</sequence>
<gene>
    <name evidence="1" type="ORF">SPARVUS_LOCUS16616558</name>
</gene>
<protein>
    <submittedName>
        <fullName evidence="1">Uncharacterized protein</fullName>
    </submittedName>
</protein>
<name>A0ABN9HU18_9NEOB</name>
<reference evidence="1" key="1">
    <citation type="submission" date="2023-05" db="EMBL/GenBank/DDBJ databases">
        <authorList>
            <person name="Stuckert A."/>
        </authorList>
    </citation>
    <scope>NUCLEOTIDE SEQUENCE</scope>
</reference>
<keyword evidence="2" id="KW-1185">Reference proteome</keyword>